<reference evidence="1" key="1">
    <citation type="journal article" date="2022" name="bioRxiv">
        <title>Sequencing and chromosome-scale assembly of the giantPleurodeles waltlgenome.</title>
        <authorList>
            <person name="Brown T."/>
            <person name="Elewa A."/>
            <person name="Iarovenko S."/>
            <person name="Subramanian E."/>
            <person name="Araus A.J."/>
            <person name="Petzold A."/>
            <person name="Susuki M."/>
            <person name="Suzuki K.-i.T."/>
            <person name="Hayashi T."/>
            <person name="Toyoda A."/>
            <person name="Oliveira C."/>
            <person name="Osipova E."/>
            <person name="Leigh N.D."/>
            <person name="Simon A."/>
            <person name="Yun M.H."/>
        </authorList>
    </citation>
    <scope>NUCLEOTIDE SEQUENCE</scope>
    <source>
        <strain evidence="1">20211129_DDA</strain>
        <tissue evidence="1">Liver</tissue>
    </source>
</reference>
<gene>
    <name evidence="1" type="ORF">NDU88_002587</name>
</gene>
<name>A0AAV7VBQ2_PLEWA</name>
<dbReference type="EMBL" id="JANPWB010000003">
    <property type="protein sequence ID" value="KAJ1198748.1"/>
    <property type="molecule type" value="Genomic_DNA"/>
</dbReference>
<protein>
    <recommendedName>
        <fullName evidence="3">Endonuclease/exonuclease/phosphatase domain-containing protein</fullName>
    </recommendedName>
</protein>
<accession>A0AAV7VBQ2</accession>
<comment type="caution">
    <text evidence="1">The sequence shown here is derived from an EMBL/GenBank/DDBJ whole genome shotgun (WGS) entry which is preliminary data.</text>
</comment>
<evidence type="ECO:0000313" key="1">
    <source>
        <dbReference type="EMBL" id="KAJ1198748.1"/>
    </source>
</evidence>
<dbReference type="InterPro" id="IPR036691">
    <property type="entry name" value="Endo/exonu/phosph_ase_sf"/>
</dbReference>
<proteinExistence type="predicted"/>
<dbReference type="SUPFAM" id="SSF56219">
    <property type="entry name" value="DNase I-like"/>
    <property type="match status" value="1"/>
</dbReference>
<keyword evidence="2" id="KW-1185">Reference proteome</keyword>
<evidence type="ECO:0008006" key="3">
    <source>
        <dbReference type="Google" id="ProtNLM"/>
    </source>
</evidence>
<dbReference type="Gene3D" id="3.60.10.10">
    <property type="entry name" value="Endonuclease/exonuclease/phosphatase"/>
    <property type="match status" value="1"/>
</dbReference>
<dbReference type="AlphaFoldDB" id="A0AAV7VBQ2"/>
<sequence>MALNMQSDELDLQMDLMKVMAIHIADINQQLAFSKTDLQAIKITFSNNQHAPLVIFNGYAHPRKNRKVLLFDELLNKVEEIRCANPALDILVTGDFNANLMHTPELDEQLAAENAIWSVPLQILPAQKRLETRGK</sequence>
<evidence type="ECO:0000313" key="2">
    <source>
        <dbReference type="Proteomes" id="UP001066276"/>
    </source>
</evidence>
<dbReference type="Proteomes" id="UP001066276">
    <property type="component" value="Chromosome 2_1"/>
</dbReference>
<organism evidence="1 2">
    <name type="scientific">Pleurodeles waltl</name>
    <name type="common">Iberian ribbed newt</name>
    <dbReference type="NCBI Taxonomy" id="8319"/>
    <lineage>
        <taxon>Eukaryota</taxon>
        <taxon>Metazoa</taxon>
        <taxon>Chordata</taxon>
        <taxon>Craniata</taxon>
        <taxon>Vertebrata</taxon>
        <taxon>Euteleostomi</taxon>
        <taxon>Amphibia</taxon>
        <taxon>Batrachia</taxon>
        <taxon>Caudata</taxon>
        <taxon>Salamandroidea</taxon>
        <taxon>Salamandridae</taxon>
        <taxon>Pleurodelinae</taxon>
        <taxon>Pleurodeles</taxon>
    </lineage>
</organism>